<comment type="caution">
    <text evidence="1">The sequence shown here is derived from an EMBL/GenBank/DDBJ whole genome shotgun (WGS) entry which is preliminary data.</text>
</comment>
<dbReference type="Pfam" id="PF00564">
    <property type="entry name" value="PB1"/>
    <property type="match status" value="1"/>
</dbReference>
<dbReference type="SUPFAM" id="SSF54277">
    <property type="entry name" value="CAD &amp; PB1 domains"/>
    <property type="match status" value="1"/>
</dbReference>
<dbReference type="SMART" id="SM00666">
    <property type="entry name" value="PB1"/>
    <property type="match status" value="1"/>
</dbReference>
<organism evidence="1 2">
    <name type="scientific">Hibiscus sabdariffa</name>
    <name type="common">roselle</name>
    <dbReference type="NCBI Taxonomy" id="183260"/>
    <lineage>
        <taxon>Eukaryota</taxon>
        <taxon>Viridiplantae</taxon>
        <taxon>Streptophyta</taxon>
        <taxon>Embryophyta</taxon>
        <taxon>Tracheophyta</taxon>
        <taxon>Spermatophyta</taxon>
        <taxon>Magnoliopsida</taxon>
        <taxon>eudicotyledons</taxon>
        <taxon>Gunneridae</taxon>
        <taxon>Pentapetalae</taxon>
        <taxon>rosids</taxon>
        <taxon>malvids</taxon>
        <taxon>Malvales</taxon>
        <taxon>Malvaceae</taxon>
        <taxon>Malvoideae</taxon>
        <taxon>Hibiscus</taxon>
    </lineage>
</organism>
<keyword evidence="2" id="KW-1185">Reference proteome</keyword>
<proteinExistence type="predicted"/>
<dbReference type="InterPro" id="IPR000270">
    <property type="entry name" value="PB1_dom"/>
</dbReference>
<evidence type="ECO:0000313" key="1">
    <source>
        <dbReference type="EMBL" id="KAK8478101.1"/>
    </source>
</evidence>
<dbReference type="InterPro" id="IPR053198">
    <property type="entry name" value="Gynoecium_Dev_Regulator"/>
</dbReference>
<protein>
    <submittedName>
        <fullName evidence="1">Uncharacterized protein</fullName>
    </submittedName>
</protein>
<dbReference type="PANTHER" id="PTHR31066:SF97">
    <property type="entry name" value="OS03G0401100 PROTEIN"/>
    <property type="match status" value="1"/>
</dbReference>
<evidence type="ECO:0000313" key="2">
    <source>
        <dbReference type="Proteomes" id="UP001396334"/>
    </source>
</evidence>
<sequence>MDSPSLSPESGLSSSTAASNDAIPRVKFLCSFLGGILPRPQDGKLRYVGGETHIVSVPRDISYAKLMTKMRELYDGAAVLKYQQPGEDLDALVSVTNDDDVINMMEEFEKLGSRDRFTRLRIFLFLHPDQDGLSQYVYGNERETERRFVDDLKILNVGFDFRKYDSPVPSQVSGDSHLAEQFLDRMSIDGGVHNRRSAEIPIPLCNLHTPTIPQFGSGQFLRDTMKWKVHGVLCSILLVTMDTILPEHHLSFHLHHLLITGYIFLNFKTNAWIECKKNMYGSD</sequence>
<dbReference type="Gene3D" id="3.10.20.90">
    <property type="entry name" value="Phosphatidylinositol 3-kinase Catalytic Subunit, Chain A, domain 1"/>
    <property type="match status" value="1"/>
</dbReference>
<accession>A0ABR1ZD92</accession>
<gene>
    <name evidence="1" type="ORF">V6N11_070968</name>
</gene>
<dbReference type="Proteomes" id="UP001396334">
    <property type="component" value="Unassembled WGS sequence"/>
</dbReference>
<reference evidence="1 2" key="1">
    <citation type="journal article" date="2024" name="G3 (Bethesda)">
        <title>Genome assembly of Hibiscus sabdariffa L. provides insights into metabolisms of medicinal natural products.</title>
        <authorList>
            <person name="Kim T."/>
        </authorList>
    </citation>
    <scope>NUCLEOTIDE SEQUENCE [LARGE SCALE GENOMIC DNA]</scope>
    <source>
        <strain evidence="1">TK-2024</strain>
        <tissue evidence="1">Old leaves</tissue>
    </source>
</reference>
<dbReference type="PANTHER" id="PTHR31066">
    <property type="entry name" value="OS05G0427100 PROTEIN-RELATED"/>
    <property type="match status" value="1"/>
</dbReference>
<name>A0ABR1ZD92_9ROSI</name>
<dbReference type="EMBL" id="JBBPBN010001493">
    <property type="protein sequence ID" value="KAK8478101.1"/>
    <property type="molecule type" value="Genomic_DNA"/>
</dbReference>
<dbReference type="CDD" id="cd06410">
    <property type="entry name" value="PB1_UP2"/>
    <property type="match status" value="1"/>
</dbReference>